<keyword evidence="2" id="KW-1185">Reference proteome</keyword>
<evidence type="ECO:0000313" key="1">
    <source>
        <dbReference type="EMBL" id="VVC95935.1"/>
    </source>
</evidence>
<organism evidence="1 2">
    <name type="scientific">Leptidea sinapis</name>
    <dbReference type="NCBI Taxonomy" id="189913"/>
    <lineage>
        <taxon>Eukaryota</taxon>
        <taxon>Metazoa</taxon>
        <taxon>Ecdysozoa</taxon>
        <taxon>Arthropoda</taxon>
        <taxon>Hexapoda</taxon>
        <taxon>Insecta</taxon>
        <taxon>Pterygota</taxon>
        <taxon>Neoptera</taxon>
        <taxon>Endopterygota</taxon>
        <taxon>Lepidoptera</taxon>
        <taxon>Glossata</taxon>
        <taxon>Ditrysia</taxon>
        <taxon>Papilionoidea</taxon>
        <taxon>Pieridae</taxon>
        <taxon>Dismorphiinae</taxon>
        <taxon>Leptidea</taxon>
    </lineage>
</organism>
<proteinExistence type="predicted"/>
<accession>A0A5E4QEH0</accession>
<protein>
    <submittedName>
        <fullName evidence="1">Uncharacterized protein</fullName>
    </submittedName>
</protein>
<dbReference type="Proteomes" id="UP000324832">
    <property type="component" value="Unassembled WGS sequence"/>
</dbReference>
<dbReference type="EMBL" id="FZQP02002493">
    <property type="protein sequence ID" value="VVC95935.1"/>
    <property type="molecule type" value="Genomic_DNA"/>
</dbReference>
<name>A0A5E4QEH0_9NEOP</name>
<dbReference type="AlphaFoldDB" id="A0A5E4QEH0"/>
<gene>
    <name evidence="1" type="ORF">LSINAPIS_LOCUS7552</name>
</gene>
<evidence type="ECO:0000313" key="2">
    <source>
        <dbReference type="Proteomes" id="UP000324832"/>
    </source>
</evidence>
<reference evidence="1 2" key="1">
    <citation type="submission" date="2017-07" db="EMBL/GenBank/DDBJ databases">
        <authorList>
            <person name="Talla V."/>
            <person name="Backstrom N."/>
        </authorList>
    </citation>
    <scope>NUCLEOTIDE SEQUENCE [LARGE SCALE GENOMIC DNA]</scope>
</reference>
<sequence length="83" mass="8166">MSGMIGSAMLMVSASIPSTTMTGSGLMWTPSSTRTGSGLIMASSLAPGVGSNCSTVTESELVSTGVLSWKGRPAGPTGLLGIT</sequence>